<comment type="caution">
    <text evidence="3">The sequence shown here is derived from an EMBL/GenBank/DDBJ whole genome shotgun (WGS) entry which is preliminary data.</text>
</comment>
<feature type="domain" description="Putative auto-transporter adhesin head GIN" evidence="2">
    <location>
        <begin position="44"/>
        <end position="183"/>
    </location>
</feature>
<organism evidence="3 4">
    <name type="scientific">Mucilaginibacter litoreus</name>
    <dbReference type="NCBI Taxonomy" id="1048221"/>
    <lineage>
        <taxon>Bacteria</taxon>
        <taxon>Pseudomonadati</taxon>
        <taxon>Bacteroidota</taxon>
        <taxon>Sphingobacteriia</taxon>
        <taxon>Sphingobacteriales</taxon>
        <taxon>Sphingobacteriaceae</taxon>
        <taxon>Mucilaginibacter</taxon>
    </lineage>
</organism>
<evidence type="ECO:0000256" key="1">
    <source>
        <dbReference type="SAM" id="SignalP"/>
    </source>
</evidence>
<accession>A0ABW3AND8</accession>
<evidence type="ECO:0000259" key="2">
    <source>
        <dbReference type="Pfam" id="PF10988"/>
    </source>
</evidence>
<reference evidence="4" key="1">
    <citation type="journal article" date="2019" name="Int. J. Syst. Evol. Microbiol.">
        <title>The Global Catalogue of Microorganisms (GCM) 10K type strain sequencing project: providing services to taxonomists for standard genome sequencing and annotation.</title>
        <authorList>
            <consortium name="The Broad Institute Genomics Platform"/>
            <consortium name="The Broad Institute Genome Sequencing Center for Infectious Disease"/>
            <person name="Wu L."/>
            <person name="Ma J."/>
        </authorList>
    </citation>
    <scope>NUCLEOTIDE SEQUENCE [LARGE SCALE GENOMIC DNA]</scope>
    <source>
        <strain evidence="4">CCUG 61484</strain>
    </source>
</reference>
<dbReference type="Pfam" id="PF10988">
    <property type="entry name" value="DUF2807"/>
    <property type="match status" value="1"/>
</dbReference>
<dbReference type="RefSeq" id="WP_377110944.1">
    <property type="nucleotide sequence ID" value="NZ_JBHTHZ010000001.1"/>
</dbReference>
<name>A0ABW3AND8_9SPHI</name>
<gene>
    <name evidence="3" type="ORF">ACFQZX_01340</name>
</gene>
<keyword evidence="4" id="KW-1185">Reference proteome</keyword>
<dbReference type="Gene3D" id="2.160.20.120">
    <property type="match status" value="1"/>
</dbReference>
<evidence type="ECO:0000313" key="3">
    <source>
        <dbReference type="EMBL" id="MFD0792238.1"/>
    </source>
</evidence>
<feature type="chain" id="PRO_5045182249" evidence="1">
    <location>
        <begin position="25"/>
        <end position="204"/>
    </location>
</feature>
<dbReference type="Proteomes" id="UP001597010">
    <property type="component" value="Unassembled WGS sequence"/>
</dbReference>
<dbReference type="EMBL" id="JBHTHZ010000001">
    <property type="protein sequence ID" value="MFD0792238.1"/>
    <property type="molecule type" value="Genomic_DNA"/>
</dbReference>
<feature type="signal peptide" evidence="1">
    <location>
        <begin position="1"/>
        <end position="24"/>
    </location>
</feature>
<dbReference type="InterPro" id="IPR021255">
    <property type="entry name" value="DUF2807"/>
</dbReference>
<evidence type="ECO:0000313" key="4">
    <source>
        <dbReference type="Proteomes" id="UP001597010"/>
    </source>
</evidence>
<sequence length="204" mass="22340">MKTRILTMVALMIMAVVTTKNTYANVTDNGNDEATVLTNVSRINKIEIRGNVELYVSDGESDKVKVYNKYYSESALVQSQNGVLRISSYNDQKLVVWVTAADLRAIAAYDNAEVKSFGKLSKIELDVNLYDAATVTLNLDAYKANVTVNDDAKANLAGRVNDINLEYAQPANINNSSLMAVNVVKKQVPVNTVAKANIKEAKTL</sequence>
<keyword evidence="1" id="KW-0732">Signal</keyword>
<protein>
    <submittedName>
        <fullName evidence="3">GIN domain-containing protein</fullName>
    </submittedName>
</protein>
<proteinExistence type="predicted"/>